<gene>
    <name evidence="1" type="ordered locus">Btus_2961</name>
</gene>
<organism evidence="1 2">
    <name type="scientific">Kyrpidia tusciae (strain DSM 2912 / NBRC 15312 / T2)</name>
    <name type="common">Bacillus tusciae</name>
    <dbReference type="NCBI Taxonomy" id="562970"/>
    <lineage>
        <taxon>Bacteria</taxon>
        <taxon>Bacillati</taxon>
        <taxon>Bacillota</taxon>
        <taxon>Bacilli</taxon>
        <taxon>Bacillales</taxon>
        <taxon>Alicyclobacillaceae</taxon>
        <taxon>Kyrpidia</taxon>
    </lineage>
</organism>
<name>D5WVP9_KYRT2</name>
<dbReference type="EMBL" id="CP002017">
    <property type="protein sequence ID" value="ADG07592.1"/>
    <property type="molecule type" value="Genomic_DNA"/>
</dbReference>
<reference evidence="1 2" key="1">
    <citation type="journal article" date="2011" name="Stand. Genomic Sci.">
        <title>Complete genome sequence of the thermophilic, hydrogen-oxidizing Bacillus tusciae type strain (T2) and reclassification in the new genus, Kyrpidia gen. nov. as Kyrpidia tusciae comb. nov. and emendation of the family Alicyclobacillaceae da Costa and Rainey, 2010.</title>
        <authorList>
            <person name="Klenk H.P."/>
            <person name="Lapidus A."/>
            <person name="Chertkov O."/>
            <person name="Copeland A."/>
            <person name="Del Rio T.G."/>
            <person name="Nolan M."/>
            <person name="Lucas S."/>
            <person name="Chen F."/>
            <person name="Tice H."/>
            <person name="Cheng J.F."/>
            <person name="Han C."/>
            <person name="Bruce D."/>
            <person name="Goodwin L."/>
            <person name="Pitluck S."/>
            <person name="Pati A."/>
            <person name="Ivanova N."/>
            <person name="Mavromatis K."/>
            <person name="Daum C."/>
            <person name="Chen A."/>
            <person name="Palaniappan K."/>
            <person name="Chang Y.J."/>
            <person name="Land M."/>
            <person name="Hauser L."/>
            <person name="Jeffries C.D."/>
            <person name="Detter J.C."/>
            <person name="Rohde M."/>
            <person name="Abt B."/>
            <person name="Pukall R."/>
            <person name="Goker M."/>
            <person name="Bristow J."/>
            <person name="Markowitz V."/>
            <person name="Hugenholtz P."/>
            <person name="Eisen J.A."/>
        </authorList>
    </citation>
    <scope>NUCLEOTIDE SEQUENCE [LARGE SCALE GENOMIC DNA]</scope>
    <source>
        <strain evidence="1 2">DSM 2912</strain>
    </source>
</reference>
<evidence type="ECO:0000313" key="1">
    <source>
        <dbReference type="EMBL" id="ADG07592.1"/>
    </source>
</evidence>
<protein>
    <submittedName>
        <fullName evidence="1">Uncharacterized protein</fullName>
    </submittedName>
</protein>
<accession>D5WVP9</accession>
<dbReference type="STRING" id="562970.Btus_2961"/>
<dbReference type="AlphaFoldDB" id="D5WVP9"/>
<keyword evidence="2" id="KW-1185">Reference proteome</keyword>
<evidence type="ECO:0000313" key="2">
    <source>
        <dbReference type="Proteomes" id="UP000002368"/>
    </source>
</evidence>
<dbReference type="Proteomes" id="UP000002368">
    <property type="component" value="Chromosome"/>
</dbReference>
<dbReference type="HOGENOM" id="CLU_3235001_0_0_9"/>
<proteinExistence type="predicted"/>
<dbReference type="KEGG" id="bts:Btus_2961"/>
<sequence>MRYIVEEPDEIPTTHSGLALVGLLLENTQLASRLNALEVPERS</sequence>